<dbReference type="AlphaFoldDB" id="A0A117NG52"/>
<accession>A0A117NG52</accession>
<reference evidence="1" key="1">
    <citation type="journal article" date="2015" name="Genome Biol. Evol.">
        <title>Organellar Genomes of White Spruce (Picea glauca): Assembly and Annotation.</title>
        <authorList>
            <person name="Jackman S.D."/>
            <person name="Warren R.L."/>
            <person name="Gibb E.A."/>
            <person name="Vandervalk B.P."/>
            <person name="Mohamadi H."/>
            <person name="Chu J."/>
            <person name="Raymond A."/>
            <person name="Pleasance S."/>
            <person name="Coope R."/>
            <person name="Wildung M.R."/>
            <person name="Ritland C.E."/>
            <person name="Bousquet J."/>
            <person name="Jones S.J."/>
            <person name="Bohlmann J."/>
            <person name="Birol I."/>
        </authorList>
    </citation>
    <scope>NUCLEOTIDE SEQUENCE [LARGE SCALE GENOMIC DNA]</scope>
    <source>
        <tissue evidence="1">Flushing bud</tissue>
    </source>
</reference>
<organism evidence="1">
    <name type="scientific">Picea glauca</name>
    <name type="common">White spruce</name>
    <name type="synonym">Pinus glauca</name>
    <dbReference type="NCBI Taxonomy" id="3330"/>
    <lineage>
        <taxon>Eukaryota</taxon>
        <taxon>Viridiplantae</taxon>
        <taxon>Streptophyta</taxon>
        <taxon>Embryophyta</taxon>
        <taxon>Tracheophyta</taxon>
        <taxon>Spermatophyta</taxon>
        <taxon>Pinopsida</taxon>
        <taxon>Pinidae</taxon>
        <taxon>Conifers I</taxon>
        <taxon>Pinales</taxon>
        <taxon>Pinaceae</taxon>
        <taxon>Picea</taxon>
    </lineage>
</organism>
<protein>
    <submittedName>
        <fullName evidence="1">Uncharacterized protein</fullName>
    </submittedName>
</protein>
<sequence length="59" mass="6762">MRVKAMTRVQAITSTRNHEYKLLSPSSCTCHHESKPSLVQAQEIYSLIFNKLPSFSLRP</sequence>
<dbReference type="EMBL" id="LKAM01000012">
    <property type="protein sequence ID" value="KUM46251.1"/>
    <property type="molecule type" value="Genomic_DNA"/>
</dbReference>
<geneLocation type="mitochondrion" evidence="1"/>
<gene>
    <name evidence="1" type="ORF">ABT39_MTgene1757</name>
</gene>
<evidence type="ECO:0000313" key="1">
    <source>
        <dbReference type="EMBL" id="KUM46251.1"/>
    </source>
</evidence>
<name>A0A117NG52_PICGL</name>
<comment type="caution">
    <text evidence="1">The sequence shown here is derived from an EMBL/GenBank/DDBJ whole genome shotgun (WGS) entry which is preliminary data.</text>
</comment>
<proteinExistence type="predicted"/>
<keyword evidence="1" id="KW-0496">Mitochondrion</keyword>